<evidence type="ECO:0000256" key="2">
    <source>
        <dbReference type="ARBA" id="ARBA00009657"/>
    </source>
</evidence>
<evidence type="ECO:0000256" key="1">
    <source>
        <dbReference type="ARBA" id="ARBA00004651"/>
    </source>
</evidence>
<reference evidence="11" key="1">
    <citation type="submission" date="2022-01" db="EMBL/GenBank/DDBJ databases">
        <authorList>
            <person name="Braso-Vives M."/>
        </authorList>
    </citation>
    <scope>NUCLEOTIDE SEQUENCE</scope>
</reference>
<dbReference type="GO" id="GO:0043252">
    <property type="term" value="P:sodium-independent organic anion transport"/>
    <property type="evidence" value="ECO:0007669"/>
    <property type="project" value="TreeGrafter"/>
</dbReference>
<dbReference type="GO" id="GO:0015347">
    <property type="term" value="F:sodium-independent organic anion transmembrane transporter activity"/>
    <property type="evidence" value="ECO:0007669"/>
    <property type="project" value="TreeGrafter"/>
</dbReference>
<dbReference type="GO" id="GO:0016323">
    <property type="term" value="C:basolateral plasma membrane"/>
    <property type="evidence" value="ECO:0007669"/>
    <property type="project" value="TreeGrafter"/>
</dbReference>
<feature type="transmembrane region" description="Helical" evidence="9">
    <location>
        <begin position="189"/>
        <end position="207"/>
    </location>
</feature>
<feature type="domain" description="Kazal-like" evidence="10">
    <location>
        <begin position="425"/>
        <end position="476"/>
    </location>
</feature>
<evidence type="ECO:0000256" key="4">
    <source>
        <dbReference type="ARBA" id="ARBA00022692"/>
    </source>
</evidence>
<feature type="transmembrane region" description="Helical" evidence="9">
    <location>
        <begin position="219"/>
        <end position="243"/>
    </location>
</feature>
<feature type="transmembrane region" description="Helical" evidence="9">
    <location>
        <begin position="47"/>
        <end position="68"/>
    </location>
</feature>
<evidence type="ECO:0000256" key="6">
    <source>
        <dbReference type="ARBA" id="ARBA00023136"/>
    </source>
</evidence>
<dbReference type="Gene3D" id="1.20.1250.20">
    <property type="entry name" value="MFS general substrate transporter like domains"/>
    <property type="match status" value="1"/>
</dbReference>
<dbReference type="Pfam" id="PF07648">
    <property type="entry name" value="Kazal_2"/>
    <property type="match status" value="1"/>
</dbReference>
<dbReference type="InterPro" id="IPR002350">
    <property type="entry name" value="Kazal_dom"/>
</dbReference>
<feature type="transmembrane region" description="Helical" evidence="9">
    <location>
        <begin position="319"/>
        <end position="340"/>
    </location>
</feature>
<keyword evidence="4 9" id="KW-0812">Transmembrane</keyword>
<dbReference type="OrthoDB" id="5062115at2759"/>
<accession>A0A8J9ZCC4</accession>
<feature type="transmembrane region" description="Helical" evidence="9">
    <location>
        <begin position="263"/>
        <end position="285"/>
    </location>
</feature>
<feature type="transmembrane region" description="Helical" evidence="9">
    <location>
        <begin position="586"/>
        <end position="608"/>
    </location>
</feature>
<gene>
    <name evidence="11" type="primary">SLCO1B1</name>
    <name evidence="11" type="ORF">BLAG_LOCUS11747</name>
</gene>
<feature type="transmembrane region" description="Helical" evidence="9">
    <location>
        <begin position="384"/>
        <end position="404"/>
    </location>
</feature>
<comment type="similarity">
    <text evidence="2">Belongs to the organo anion transporter (TC 2.A.60) family.</text>
</comment>
<keyword evidence="12" id="KW-1185">Reference proteome</keyword>
<feature type="transmembrane region" description="Helical" evidence="9">
    <location>
        <begin position="88"/>
        <end position="107"/>
    </location>
</feature>
<sequence length="618" mass="65911">MSLKCCISVPFMMKTTQQEAEKPPTSPTSEAWEGTGSKDSKEASGSFLAKPAVALFLLFWALMVQTMLTSGAPAIVGPVLERRFGFTTTQVGALFASIVVLTVVIYMPVTRLGRRRRPLFLAIGLFSIIAGSLLYILPEFVVPYERSTVSTSESPQLCSSSGNASHQPCDGEPTAGVWTAFFLQAAGRALMGFSSITAFALAVAYLGDVAGPQRSSTYLGIYFSASSLGPALGILLSSEFLKLPADLDTGSETAPPGTNTTGAWWLINVAGSALALILMPLVVLLPEKHTDAEEHETEQQESRSFLQGLKTIVTDPVKAMLLLAGAIDSLLPLVALSYSFKLLEVLFSDVDFATYIIAGLVVPLGGAGFLTGGFVTRRLSIRGTIIFCMVATMVTSGLFPGMLIHCSETAPFAGVDTLLTNRFSVNLITACNSNCNCSRDIYQPVCGENQISYFSPCHAGCNESGLNGFLNCACVERNRTATPGDCPVAGACPDWKLPVAATFYTLLAVGLALTKSPSAVVLMRLTEEEFKSVTVAISETGKLLTMLGVIPAVGALIDRSCLLWNTDCRTTGSCLRYQRDTVARDFVLINMGFKILSCLCYLGALLLYKGDTSEIQAI</sequence>
<proteinExistence type="inferred from homology"/>
<dbReference type="Proteomes" id="UP000838412">
    <property type="component" value="Chromosome 19"/>
</dbReference>
<feature type="transmembrane region" description="Helical" evidence="9">
    <location>
        <begin position="503"/>
        <end position="522"/>
    </location>
</feature>
<feature type="transmembrane region" description="Helical" evidence="9">
    <location>
        <begin position="352"/>
        <end position="372"/>
    </location>
</feature>
<keyword evidence="5 9" id="KW-1133">Transmembrane helix</keyword>
<protein>
    <submittedName>
        <fullName evidence="11">SLCO1B1 protein</fullName>
    </submittedName>
</protein>
<dbReference type="PROSITE" id="PS51465">
    <property type="entry name" value="KAZAL_2"/>
    <property type="match status" value="1"/>
</dbReference>
<evidence type="ECO:0000259" key="10">
    <source>
        <dbReference type="PROSITE" id="PS51465"/>
    </source>
</evidence>
<evidence type="ECO:0000313" key="11">
    <source>
        <dbReference type="EMBL" id="CAH1251315.1"/>
    </source>
</evidence>
<evidence type="ECO:0000256" key="7">
    <source>
        <dbReference type="ARBA" id="ARBA00023157"/>
    </source>
</evidence>
<dbReference type="SUPFAM" id="SSF100895">
    <property type="entry name" value="Kazal-type serine protease inhibitors"/>
    <property type="match status" value="1"/>
</dbReference>
<dbReference type="PANTHER" id="PTHR11388">
    <property type="entry name" value="ORGANIC ANION TRANSPORTER"/>
    <property type="match status" value="1"/>
</dbReference>
<evidence type="ECO:0000256" key="5">
    <source>
        <dbReference type="ARBA" id="ARBA00022989"/>
    </source>
</evidence>
<dbReference type="SUPFAM" id="SSF103473">
    <property type="entry name" value="MFS general substrate transporter"/>
    <property type="match status" value="1"/>
</dbReference>
<dbReference type="PANTHER" id="PTHR11388:SF100">
    <property type="entry name" value="SOLUTE CARRIER ORGANIC ANION TRANSPORTER FAMILY MEMBER 4A1"/>
    <property type="match status" value="1"/>
</dbReference>
<dbReference type="AlphaFoldDB" id="A0A8J9ZCC4"/>
<keyword evidence="6 9" id="KW-0472">Membrane</keyword>
<evidence type="ECO:0000313" key="12">
    <source>
        <dbReference type="Proteomes" id="UP000838412"/>
    </source>
</evidence>
<dbReference type="InterPro" id="IPR004156">
    <property type="entry name" value="OATP"/>
</dbReference>
<keyword evidence="7" id="KW-1015">Disulfide bond</keyword>
<keyword evidence="3" id="KW-1003">Cell membrane</keyword>
<evidence type="ECO:0000256" key="9">
    <source>
        <dbReference type="SAM" id="Phobius"/>
    </source>
</evidence>
<dbReference type="Pfam" id="PF03137">
    <property type="entry name" value="OATP"/>
    <property type="match status" value="1"/>
</dbReference>
<dbReference type="EMBL" id="OV696704">
    <property type="protein sequence ID" value="CAH1251315.1"/>
    <property type="molecule type" value="Genomic_DNA"/>
</dbReference>
<dbReference type="SMR" id="A0A8J9ZCC4"/>
<feature type="region of interest" description="Disordered" evidence="8">
    <location>
        <begin position="16"/>
        <end position="38"/>
    </location>
</feature>
<feature type="transmembrane region" description="Helical" evidence="9">
    <location>
        <begin position="119"/>
        <end position="137"/>
    </location>
</feature>
<dbReference type="InterPro" id="IPR036058">
    <property type="entry name" value="Kazal_dom_sf"/>
</dbReference>
<name>A0A8J9ZCC4_BRALA</name>
<evidence type="ECO:0000256" key="8">
    <source>
        <dbReference type="SAM" id="MobiDB-lite"/>
    </source>
</evidence>
<evidence type="ECO:0000256" key="3">
    <source>
        <dbReference type="ARBA" id="ARBA00022475"/>
    </source>
</evidence>
<organism evidence="11 12">
    <name type="scientific">Branchiostoma lanceolatum</name>
    <name type="common">Common lancelet</name>
    <name type="synonym">Amphioxus lanceolatum</name>
    <dbReference type="NCBI Taxonomy" id="7740"/>
    <lineage>
        <taxon>Eukaryota</taxon>
        <taxon>Metazoa</taxon>
        <taxon>Chordata</taxon>
        <taxon>Cephalochordata</taxon>
        <taxon>Leptocardii</taxon>
        <taxon>Amphioxiformes</taxon>
        <taxon>Branchiostomatidae</taxon>
        <taxon>Branchiostoma</taxon>
    </lineage>
</organism>
<dbReference type="InterPro" id="IPR036259">
    <property type="entry name" value="MFS_trans_sf"/>
</dbReference>
<comment type="subcellular location">
    <subcellularLocation>
        <location evidence="1">Cell membrane</location>
        <topology evidence="1">Multi-pass membrane protein</topology>
    </subcellularLocation>
</comment>